<dbReference type="NCBIfam" id="NF041216">
    <property type="entry name" value="CU044_2847_fam"/>
    <property type="match status" value="1"/>
</dbReference>
<evidence type="ECO:0000259" key="1">
    <source>
        <dbReference type="Pfam" id="PF19493"/>
    </source>
</evidence>
<comment type="caution">
    <text evidence="2">The sequence shown here is derived from an EMBL/GenBank/DDBJ whole genome shotgun (WGS) entry which is preliminary data.</text>
</comment>
<dbReference type="Pfam" id="PF19493">
    <property type="entry name" value="Trypco1"/>
    <property type="match status" value="1"/>
</dbReference>
<protein>
    <submittedName>
        <fullName evidence="2">CU044_2847 family protein</fullName>
    </submittedName>
</protein>
<dbReference type="EMBL" id="JBEQNB010000018">
    <property type="protein sequence ID" value="MES0837520.1"/>
    <property type="molecule type" value="Genomic_DNA"/>
</dbReference>
<name>A0ABV2A2D8_9ACTN</name>
<gene>
    <name evidence="2" type="ORF">ABUK86_27345</name>
</gene>
<dbReference type="InterPro" id="IPR045794">
    <property type="entry name" value="Trypco1"/>
</dbReference>
<organism evidence="2 3">
    <name type="scientific">Nocardiopsis tropica</name>
    <dbReference type="NCBI Taxonomy" id="109330"/>
    <lineage>
        <taxon>Bacteria</taxon>
        <taxon>Bacillati</taxon>
        <taxon>Actinomycetota</taxon>
        <taxon>Actinomycetes</taxon>
        <taxon>Streptosporangiales</taxon>
        <taxon>Nocardiopsidaceae</taxon>
        <taxon>Nocardiopsis</taxon>
    </lineage>
</organism>
<accession>A0ABV2A2D8</accession>
<sequence length="121" mass="12222">MSLPKKLVPITIDGVDVYVAVQQLPGAEPMTSGVTEAVANKAAEAVDHVQDVVRGIAAKFSGTVRELAQQATRPESVSVEFGVTIAAEGSLVVFSGSAEASVTVTLTYPVPGPADGGTPGS</sequence>
<evidence type="ECO:0000313" key="3">
    <source>
        <dbReference type="Proteomes" id="UP001432401"/>
    </source>
</evidence>
<dbReference type="RefSeq" id="WP_352986406.1">
    <property type="nucleotide sequence ID" value="NZ_JBEQNA010000018.1"/>
</dbReference>
<evidence type="ECO:0000313" key="2">
    <source>
        <dbReference type="EMBL" id="MES0837520.1"/>
    </source>
</evidence>
<feature type="domain" description="Trypsin-co-occurring" evidence="1">
    <location>
        <begin position="13"/>
        <end position="108"/>
    </location>
</feature>
<keyword evidence="3" id="KW-1185">Reference proteome</keyword>
<proteinExistence type="predicted"/>
<dbReference type="Proteomes" id="UP001432401">
    <property type="component" value="Unassembled WGS sequence"/>
</dbReference>
<reference evidence="2 3" key="1">
    <citation type="submission" date="2024-06" db="EMBL/GenBank/DDBJ databases">
        <authorList>
            <person name="Bataeva Y.V."/>
            <person name="Grigorian L.N."/>
            <person name="Solomentsev V.I."/>
        </authorList>
    </citation>
    <scope>NUCLEOTIDE SEQUENCE [LARGE SCALE GENOMIC DNA]</scope>
    <source>
        <strain evidence="3">SCPM-O-B-12605 (RCAM04882)</strain>
    </source>
</reference>